<gene>
    <name evidence="1" type="ORF">JP32_10040</name>
</gene>
<protein>
    <submittedName>
        <fullName evidence="1">Uncharacterized protein</fullName>
    </submittedName>
</protein>
<dbReference type="RefSeq" id="WP_039084664.1">
    <property type="nucleotide sequence ID" value="NZ_CP126978.1"/>
</dbReference>
<name>A0A0A3ABA5_9PAST</name>
<dbReference type="EMBL" id="JPXS01000059">
    <property type="protein sequence ID" value="KGQ29879.1"/>
    <property type="molecule type" value="Genomic_DNA"/>
</dbReference>
<dbReference type="AlphaFoldDB" id="A0A0A3ABA5"/>
<accession>A0A0A3ABA5</accession>
<evidence type="ECO:0000313" key="2">
    <source>
        <dbReference type="Proteomes" id="UP000030526"/>
    </source>
</evidence>
<reference evidence="1 2" key="1">
    <citation type="submission" date="2014-08" db="EMBL/GenBank/DDBJ databases">
        <title>Chaperone-usher fimbriae in a diverse selection of Gallibacterium genomes.</title>
        <authorList>
            <person name="Kudirkiene E."/>
            <person name="Bager R.J."/>
            <person name="Johnson T.J."/>
            <person name="Bojesen A.M."/>
        </authorList>
    </citation>
    <scope>NUCLEOTIDE SEQUENCE [LARGE SCALE GENOMIC DNA]</scope>
    <source>
        <strain evidence="1 2">20558/3kl.</strain>
    </source>
</reference>
<sequence length="188" mass="21700">MENLSLNLIFEDLSPIFKRLKTITTASALMMIPFTVPSQSIQHIQHNIDISSIKDTAVTRNFNNKLNKVMTTIEKLSSRTDYFINSLTSEKLQTVKLQDILNIELEINQLDLIIKEIIDENRSISLSSELKKLSKKMHLLCDMMKSEKYKQQSDEVLLSRSYQGEDSVGYTYNPEHSFDDFKKSIKMG</sequence>
<dbReference type="Proteomes" id="UP000030526">
    <property type="component" value="Unassembled WGS sequence"/>
</dbReference>
<comment type="caution">
    <text evidence="1">The sequence shown here is derived from an EMBL/GenBank/DDBJ whole genome shotgun (WGS) entry which is preliminary data.</text>
</comment>
<organism evidence="1 2">
    <name type="scientific">Gallibacterium anatis</name>
    <dbReference type="NCBI Taxonomy" id="750"/>
    <lineage>
        <taxon>Bacteria</taxon>
        <taxon>Pseudomonadati</taxon>
        <taxon>Pseudomonadota</taxon>
        <taxon>Gammaproteobacteria</taxon>
        <taxon>Pasteurellales</taxon>
        <taxon>Pasteurellaceae</taxon>
        <taxon>Gallibacterium</taxon>
    </lineage>
</organism>
<evidence type="ECO:0000313" key="1">
    <source>
        <dbReference type="EMBL" id="KGQ29879.1"/>
    </source>
</evidence>
<proteinExistence type="predicted"/>